<dbReference type="Proteomes" id="UP000295678">
    <property type="component" value="Unassembled WGS sequence"/>
</dbReference>
<dbReference type="PROSITE" id="PS50198">
    <property type="entry name" value="PPIC_PPIASE_2"/>
    <property type="match status" value="1"/>
</dbReference>
<dbReference type="InterPro" id="IPR050245">
    <property type="entry name" value="PrsA_foldase"/>
</dbReference>
<gene>
    <name evidence="10" type="ORF">EDC22_11327</name>
</gene>
<accession>A0A4R3M2N9</accession>
<keyword evidence="5 8" id="KW-0697">Rotamase</keyword>
<dbReference type="SUPFAM" id="SSF54534">
    <property type="entry name" value="FKBP-like"/>
    <property type="match status" value="1"/>
</dbReference>
<keyword evidence="11" id="KW-1185">Reference proteome</keyword>
<dbReference type="Gene3D" id="3.10.50.40">
    <property type="match status" value="1"/>
</dbReference>
<evidence type="ECO:0000256" key="6">
    <source>
        <dbReference type="ARBA" id="ARBA00030642"/>
    </source>
</evidence>
<evidence type="ECO:0000256" key="8">
    <source>
        <dbReference type="PROSITE-ProRule" id="PRU00278"/>
    </source>
</evidence>
<dbReference type="AlphaFoldDB" id="A0A4R3M2N9"/>
<evidence type="ECO:0000256" key="1">
    <source>
        <dbReference type="ARBA" id="ARBA00000971"/>
    </source>
</evidence>
<dbReference type="EC" id="5.2.1.8" evidence="3"/>
<dbReference type="RefSeq" id="WP_132807687.1">
    <property type="nucleotide sequence ID" value="NZ_SMAK01000013.1"/>
</dbReference>
<dbReference type="SUPFAM" id="SSF109998">
    <property type="entry name" value="Triger factor/SurA peptide-binding domain-like"/>
    <property type="match status" value="1"/>
</dbReference>
<evidence type="ECO:0000256" key="2">
    <source>
        <dbReference type="ARBA" id="ARBA00007656"/>
    </source>
</evidence>
<proteinExistence type="inferred from homology"/>
<dbReference type="GO" id="GO:0003755">
    <property type="term" value="F:peptidyl-prolyl cis-trans isomerase activity"/>
    <property type="evidence" value="ECO:0007669"/>
    <property type="project" value="UniProtKB-KW"/>
</dbReference>
<reference evidence="10 11" key="1">
    <citation type="submission" date="2019-03" db="EMBL/GenBank/DDBJ databases">
        <title>Genomic Encyclopedia of Type Strains, Phase IV (KMG-IV): sequencing the most valuable type-strain genomes for metagenomic binning, comparative biology and taxonomic classification.</title>
        <authorList>
            <person name="Goeker M."/>
        </authorList>
    </citation>
    <scope>NUCLEOTIDE SEQUENCE [LARGE SCALE GENOMIC DNA]</scope>
    <source>
        <strain evidence="10 11">DSM 19345</strain>
    </source>
</reference>
<dbReference type="InterPro" id="IPR000297">
    <property type="entry name" value="PPIase_PpiC"/>
</dbReference>
<evidence type="ECO:0000256" key="7">
    <source>
        <dbReference type="ARBA" id="ARBA00031484"/>
    </source>
</evidence>
<keyword evidence="8 10" id="KW-0413">Isomerase</keyword>
<evidence type="ECO:0000256" key="5">
    <source>
        <dbReference type="ARBA" id="ARBA00023110"/>
    </source>
</evidence>
<sequence length="280" mass="30438">MRLFDVSDRRAAPSPPAVRVNGTEISRDEIAREIQHHPATSPGAAREAAVRALVVRRLLLDEARRLGLQAECEVETDADGRRETPEEALVRRLIETQLRVPTPTEAECRRFYDARPHRFRTPDLHEAAHILFSAARDNAQAVSAAEAAASGVIAVLRGEPGRFAEFAAALSACPSAGVGGQLGPIASGQTTPEFEAALMTMTPGTICDKPIRTRYGVHVVRLDRRIAGCRLPFEAVRCEIADYLADAVFHRAVYQYLAILAGRAEIEGITLVTSDGLLVQ</sequence>
<dbReference type="InterPro" id="IPR046357">
    <property type="entry name" value="PPIase_dom_sf"/>
</dbReference>
<feature type="domain" description="PpiC" evidence="9">
    <location>
        <begin position="122"/>
        <end position="224"/>
    </location>
</feature>
<name>A0A4R3M2N9_9HYPH</name>
<dbReference type="EMBL" id="SMAK01000013">
    <property type="protein sequence ID" value="TCT05405.1"/>
    <property type="molecule type" value="Genomic_DNA"/>
</dbReference>
<organism evidence="10 11">
    <name type="scientific">Tepidamorphus gemmatus</name>
    <dbReference type="NCBI Taxonomy" id="747076"/>
    <lineage>
        <taxon>Bacteria</taxon>
        <taxon>Pseudomonadati</taxon>
        <taxon>Pseudomonadota</taxon>
        <taxon>Alphaproteobacteria</taxon>
        <taxon>Hyphomicrobiales</taxon>
        <taxon>Tepidamorphaceae</taxon>
        <taxon>Tepidamorphus</taxon>
    </lineage>
</organism>
<evidence type="ECO:0000313" key="11">
    <source>
        <dbReference type="Proteomes" id="UP000295678"/>
    </source>
</evidence>
<protein>
    <recommendedName>
        <fullName evidence="4">Parvulin-like PPIase</fullName>
        <ecNumber evidence="3">5.2.1.8</ecNumber>
    </recommendedName>
    <alternativeName>
        <fullName evidence="6">Peptidyl-prolyl cis-trans isomerase plp</fullName>
    </alternativeName>
    <alternativeName>
        <fullName evidence="7">Rotamase plp</fullName>
    </alternativeName>
</protein>
<dbReference type="PANTHER" id="PTHR47245:SF2">
    <property type="entry name" value="PEPTIDYL-PROLYL CIS-TRANS ISOMERASE HP_0175-RELATED"/>
    <property type="match status" value="1"/>
</dbReference>
<comment type="catalytic activity">
    <reaction evidence="1">
        <text>[protein]-peptidylproline (omega=180) = [protein]-peptidylproline (omega=0)</text>
        <dbReference type="Rhea" id="RHEA:16237"/>
        <dbReference type="Rhea" id="RHEA-COMP:10747"/>
        <dbReference type="Rhea" id="RHEA-COMP:10748"/>
        <dbReference type="ChEBI" id="CHEBI:83833"/>
        <dbReference type="ChEBI" id="CHEBI:83834"/>
        <dbReference type="EC" id="5.2.1.8"/>
    </reaction>
</comment>
<evidence type="ECO:0000259" key="9">
    <source>
        <dbReference type="PROSITE" id="PS50198"/>
    </source>
</evidence>
<evidence type="ECO:0000313" key="10">
    <source>
        <dbReference type="EMBL" id="TCT05405.1"/>
    </source>
</evidence>
<comment type="similarity">
    <text evidence="2">Belongs to the PpiC/parvulin rotamase family.</text>
</comment>
<dbReference type="Pfam" id="PF00639">
    <property type="entry name" value="Rotamase"/>
    <property type="match status" value="1"/>
</dbReference>
<dbReference type="OrthoDB" id="196786at2"/>
<evidence type="ECO:0000256" key="4">
    <source>
        <dbReference type="ARBA" id="ARBA00018370"/>
    </source>
</evidence>
<dbReference type="InterPro" id="IPR027304">
    <property type="entry name" value="Trigger_fact/SurA_dom_sf"/>
</dbReference>
<comment type="caution">
    <text evidence="10">The sequence shown here is derived from an EMBL/GenBank/DDBJ whole genome shotgun (WGS) entry which is preliminary data.</text>
</comment>
<dbReference type="PANTHER" id="PTHR47245">
    <property type="entry name" value="PEPTIDYLPROLYL ISOMERASE"/>
    <property type="match status" value="1"/>
</dbReference>
<evidence type="ECO:0000256" key="3">
    <source>
        <dbReference type="ARBA" id="ARBA00013194"/>
    </source>
</evidence>